<keyword evidence="8" id="KW-1185">Reference proteome</keyword>
<comment type="similarity">
    <text evidence="2">Belongs to the FUN14 family.</text>
</comment>
<name>A0AAE0FN54_9CHLO</name>
<sequence>MFGPARALCEPVELMPLSARAIAPSTVQDDLGGGAPPKEGDDDEVFVDWIIERFGKVAMKLGFGGCLGFCSGYAAKQLGKAAAVLIGVIFAFLQILAYNGFIEINWGKIKGSLEKKMDQDGDGKFNVKDIKVLLMGTFKVLKYNLPSATSFVPGFYYGFSCA</sequence>
<dbReference type="GO" id="GO:0016020">
    <property type="term" value="C:membrane"/>
    <property type="evidence" value="ECO:0007669"/>
    <property type="project" value="UniProtKB-SubCell"/>
</dbReference>
<organism evidence="7 8">
    <name type="scientific">Cymbomonas tetramitiformis</name>
    <dbReference type="NCBI Taxonomy" id="36881"/>
    <lineage>
        <taxon>Eukaryota</taxon>
        <taxon>Viridiplantae</taxon>
        <taxon>Chlorophyta</taxon>
        <taxon>Pyramimonadophyceae</taxon>
        <taxon>Pyramimonadales</taxon>
        <taxon>Pyramimonadaceae</taxon>
        <taxon>Cymbomonas</taxon>
    </lineage>
</organism>
<gene>
    <name evidence="7" type="ORF">CYMTET_28495</name>
</gene>
<accession>A0AAE0FN54</accession>
<dbReference type="AlphaFoldDB" id="A0AAE0FN54"/>
<evidence type="ECO:0000256" key="1">
    <source>
        <dbReference type="ARBA" id="ARBA00004370"/>
    </source>
</evidence>
<evidence type="ECO:0000256" key="4">
    <source>
        <dbReference type="ARBA" id="ARBA00022989"/>
    </source>
</evidence>
<dbReference type="PANTHER" id="PTHR21346">
    <property type="entry name" value="FUN14 DOMAIN CONTAINING"/>
    <property type="match status" value="1"/>
</dbReference>
<evidence type="ECO:0000256" key="5">
    <source>
        <dbReference type="ARBA" id="ARBA00023136"/>
    </source>
</evidence>
<keyword evidence="5 6" id="KW-0472">Membrane</keyword>
<evidence type="ECO:0000256" key="6">
    <source>
        <dbReference type="SAM" id="Phobius"/>
    </source>
</evidence>
<dbReference type="Proteomes" id="UP001190700">
    <property type="component" value="Unassembled WGS sequence"/>
</dbReference>
<proteinExistence type="inferred from homology"/>
<keyword evidence="3 6" id="KW-0812">Transmembrane</keyword>
<dbReference type="Pfam" id="PF04930">
    <property type="entry name" value="FUN14"/>
    <property type="match status" value="1"/>
</dbReference>
<evidence type="ECO:0000313" key="7">
    <source>
        <dbReference type="EMBL" id="KAK3262663.1"/>
    </source>
</evidence>
<evidence type="ECO:0000256" key="2">
    <source>
        <dbReference type="ARBA" id="ARBA00009160"/>
    </source>
</evidence>
<dbReference type="InterPro" id="IPR007014">
    <property type="entry name" value="FUN14"/>
</dbReference>
<comment type="caution">
    <text evidence="7">The sequence shown here is derived from an EMBL/GenBank/DDBJ whole genome shotgun (WGS) entry which is preliminary data.</text>
</comment>
<reference evidence="7 8" key="1">
    <citation type="journal article" date="2015" name="Genome Biol. Evol.">
        <title>Comparative Genomics of a Bacterivorous Green Alga Reveals Evolutionary Causalities and Consequences of Phago-Mixotrophic Mode of Nutrition.</title>
        <authorList>
            <person name="Burns J.A."/>
            <person name="Paasch A."/>
            <person name="Narechania A."/>
            <person name="Kim E."/>
        </authorList>
    </citation>
    <scope>NUCLEOTIDE SEQUENCE [LARGE SCALE GENOMIC DNA]</scope>
    <source>
        <strain evidence="7 8">PLY_AMNH</strain>
    </source>
</reference>
<dbReference type="EMBL" id="LGRX02016035">
    <property type="protein sequence ID" value="KAK3262663.1"/>
    <property type="molecule type" value="Genomic_DNA"/>
</dbReference>
<dbReference type="PANTHER" id="PTHR21346:SF10">
    <property type="entry name" value="TRANSMEMBRANE PROTEIN"/>
    <property type="match status" value="1"/>
</dbReference>
<protein>
    <recommendedName>
        <fullName evidence="9">EF-hand domain-containing protein</fullName>
    </recommendedName>
</protein>
<keyword evidence="4 6" id="KW-1133">Transmembrane helix</keyword>
<evidence type="ECO:0000313" key="8">
    <source>
        <dbReference type="Proteomes" id="UP001190700"/>
    </source>
</evidence>
<feature type="transmembrane region" description="Helical" evidence="6">
    <location>
        <begin position="81"/>
        <end position="101"/>
    </location>
</feature>
<comment type="subcellular location">
    <subcellularLocation>
        <location evidence="1">Membrane</location>
    </subcellularLocation>
</comment>
<evidence type="ECO:0000256" key="3">
    <source>
        <dbReference type="ARBA" id="ARBA00022692"/>
    </source>
</evidence>
<evidence type="ECO:0008006" key="9">
    <source>
        <dbReference type="Google" id="ProtNLM"/>
    </source>
</evidence>